<dbReference type="PANTHER" id="PTHR19446">
    <property type="entry name" value="REVERSE TRANSCRIPTASES"/>
    <property type="match status" value="1"/>
</dbReference>
<feature type="compositionally biased region" description="Basic and acidic residues" evidence="1">
    <location>
        <begin position="102"/>
        <end position="114"/>
    </location>
</feature>
<accession>A0A812TA36</accession>
<reference evidence="2" key="1">
    <citation type="submission" date="2021-02" db="EMBL/GenBank/DDBJ databases">
        <authorList>
            <person name="Dougan E. K."/>
            <person name="Rhodes N."/>
            <person name="Thang M."/>
            <person name="Chan C."/>
        </authorList>
    </citation>
    <scope>NUCLEOTIDE SEQUENCE</scope>
</reference>
<evidence type="ECO:0000256" key="1">
    <source>
        <dbReference type="SAM" id="MobiDB-lite"/>
    </source>
</evidence>
<dbReference type="OrthoDB" id="407509at2759"/>
<dbReference type="EMBL" id="CAJNJA010023587">
    <property type="protein sequence ID" value="CAE7513376.1"/>
    <property type="molecule type" value="Genomic_DNA"/>
</dbReference>
<feature type="region of interest" description="Disordered" evidence="1">
    <location>
        <begin position="100"/>
        <end position="129"/>
    </location>
</feature>
<dbReference type="Proteomes" id="UP000601435">
    <property type="component" value="Unassembled WGS sequence"/>
</dbReference>
<evidence type="ECO:0000313" key="3">
    <source>
        <dbReference type="Proteomes" id="UP000601435"/>
    </source>
</evidence>
<proteinExistence type="predicted"/>
<feature type="region of interest" description="Disordered" evidence="1">
    <location>
        <begin position="28"/>
        <end position="58"/>
    </location>
</feature>
<sequence>MKNSRGAWNSLKANSRLPLFLLPVRRAQTGGQMPPHDLRSSWEDGTTTKAGKIPSASSSNIWQTSNVTWTSTMPSCLASDEGLQSSRSKLADTKMFPTSDVEYEKLSNESERPRSSRAAMSESPERRRRAQFAGKVKGLVLQEAGDKSQLEVEFGTGNVWYGRVRVASAVLTAPEEADKAGVGWISLPTLARQMGTSLSSLTTKWNELKQVIVDEGKLNFEKGNLQMIAGRSDHEPILVPLRGPAIVAETIANFRPGNSDPIALVAEIARQITIPGKQIDVFRESKEIKQFRRRVLEMEPGTDRKQLWKQLAKQRRDEHRAWQNQKLAQAGKKHWQDKQAVDNEKHSQAWELRLRSDDRWRETLTKHFGRIFHKSDSAVVDLHFAVILHRMAGQCKLVRWRPFTEEDLKAVRKRWKNGKACGPDSVSHEALKVLEQDDHWRGILLHVFNDMLYTAKIPASIENGVTVLLAKTPSPGDWSDTRPITLSSTLLRSFSQLIIGRASHCVQGDSRLQWARKRRQGVELILVIRRLCRVAHDWGLPMYLAKLDIRKAFDSIYQEALAEEHPGGHAMGGTCMGGLITRQRD</sequence>
<feature type="compositionally biased region" description="Polar residues" evidence="1">
    <location>
        <begin position="43"/>
        <end position="58"/>
    </location>
</feature>
<protein>
    <submittedName>
        <fullName evidence="2">Pol protein</fullName>
    </submittedName>
</protein>
<evidence type="ECO:0000313" key="2">
    <source>
        <dbReference type="EMBL" id="CAE7513376.1"/>
    </source>
</evidence>
<comment type="caution">
    <text evidence="2">The sequence shown here is derived from an EMBL/GenBank/DDBJ whole genome shotgun (WGS) entry which is preliminary data.</text>
</comment>
<keyword evidence="3" id="KW-1185">Reference proteome</keyword>
<organism evidence="2 3">
    <name type="scientific">Symbiodinium necroappetens</name>
    <dbReference type="NCBI Taxonomy" id="1628268"/>
    <lineage>
        <taxon>Eukaryota</taxon>
        <taxon>Sar</taxon>
        <taxon>Alveolata</taxon>
        <taxon>Dinophyceae</taxon>
        <taxon>Suessiales</taxon>
        <taxon>Symbiodiniaceae</taxon>
        <taxon>Symbiodinium</taxon>
    </lineage>
</organism>
<name>A0A812TA36_9DINO</name>
<dbReference type="AlphaFoldDB" id="A0A812TA36"/>
<gene>
    <name evidence="2" type="primary">pol</name>
    <name evidence="2" type="ORF">SNEC2469_LOCUS14667</name>
</gene>